<dbReference type="SUPFAM" id="SSF56672">
    <property type="entry name" value="DNA/RNA polymerases"/>
    <property type="match status" value="1"/>
</dbReference>
<proteinExistence type="predicted"/>
<sequence>MQHGKFVGYASRLLKKHKQNYQTHDLELAKELNLRQMKWLELLKNYDMSLHYHPCKANVVVDALSR</sequence>
<evidence type="ECO:0008006" key="3">
    <source>
        <dbReference type="Google" id="ProtNLM"/>
    </source>
</evidence>
<dbReference type="Proteomes" id="UP001234989">
    <property type="component" value="Chromosome 9"/>
</dbReference>
<evidence type="ECO:0000313" key="2">
    <source>
        <dbReference type="Proteomes" id="UP001234989"/>
    </source>
</evidence>
<keyword evidence="2" id="KW-1185">Reference proteome</keyword>
<feature type="non-terminal residue" evidence="1">
    <location>
        <position position="66"/>
    </location>
</feature>
<dbReference type="EMBL" id="CP133620">
    <property type="protein sequence ID" value="WMV47031.1"/>
    <property type="molecule type" value="Genomic_DNA"/>
</dbReference>
<protein>
    <recommendedName>
        <fullName evidence="3">Reverse transcriptase RNase H-like domain-containing protein</fullName>
    </recommendedName>
</protein>
<dbReference type="PANTHER" id="PTHR34072:SF59">
    <property type="entry name" value="CCHC-TYPE INTEGRASE"/>
    <property type="match status" value="1"/>
</dbReference>
<organism evidence="1 2">
    <name type="scientific">Solanum verrucosum</name>
    <dbReference type="NCBI Taxonomy" id="315347"/>
    <lineage>
        <taxon>Eukaryota</taxon>
        <taxon>Viridiplantae</taxon>
        <taxon>Streptophyta</taxon>
        <taxon>Embryophyta</taxon>
        <taxon>Tracheophyta</taxon>
        <taxon>Spermatophyta</taxon>
        <taxon>Magnoliopsida</taxon>
        <taxon>eudicotyledons</taxon>
        <taxon>Gunneridae</taxon>
        <taxon>Pentapetalae</taxon>
        <taxon>asterids</taxon>
        <taxon>lamiids</taxon>
        <taxon>Solanales</taxon>
        <taxon>Solanaceae</taxon>
        <taxon>Solanoideae</taxon>
        <taxon>Solaneae</taxon>
        <taxon>Solanum</taxon>
    </lineage>
</organism>
<reference evidence="1" key="1">
    <citation type="submission" date="2023-08" db="EMBL/GenBank/DDBJ databases">
        <title>A de novo genome assembly of Solanum verrucosum Schlechtendal, a Mexican diploid species geographically isolated from the other diploid A-genome species in potato relatives.</title>
        <authorList>
            <person name="Hosaka K."/>
        </authorList>
    </citation>
    <scope>NUCLEOTIDE SEQUENCE</scope>
    <source>
        <tissue evidence="1">Young leaves</tissue>
    </source>
</reference>
<gene>
    <name evidence="1" type="ORF">MTR67_040416</name>
</gene>
<accession>A0AAF0UK49</accession>
<dbReference type="InterPro" id="IPR043502">
    <property type="entry name" value="DNA/RNA_pol_sf"/>
</dbReference>
<evidence type="ECO:0000313" key="1">
    <source>
        <dbReference type="EMBL" id="WMV47031.1"/>
    </source>
</evidence>
<dbReference type="PANTHER" id="PTHR34072">
    <property type="entry name" value="ENZYMATIC POLYPROTEIN-RELATED"/>
    <property type="match status" value="1"/>
</dbReference>
<name>A0AAF0UK49_SOLVR</name>
<dbReference type="AlphaFoldDB" id="A0AAF0UK49"/>